<sequence length="63" mass="7166">MCIPHGAVGRVDNGYIEIKPKKHIKRVAQTIFENGDPNFVDERTSVHEKVKEKKSFLSSLLDD</sequence>
<proteinExistence type="predicted"/>
<accession>H1FU08</accession>
<dbReference type="EMBL" id="AFRZ01000001">
    <property type="protein sequence ID" value="EHP31314.1"/>
    <property type="molecule type" value="Genomic_DNA"/>
</dbReference>
<dbReference type="HOGENOM" id="CLU_2884274_0_0_7"/>
<organism evidence="1 2">
    <name type="scientific">Sulfurimonas gotlandica (strain DSM 19862 / JCM 16533 / GD1)</name>
    <dbReference type="NCBI Taxonomy" id="929558"/>
    <lineage>
        <taxon>Bacteria</taxon>
        <taxon>Pseudomonadati</taxon>
        <taxon>Campylobacterota</taxon>
        <taxon>Epsilonproteobacteria</taxon>
        <taxon>Campylobacterales</taxon>
        <taxon>Sulfurimonadaceae</taxon>
        <taxon>Sulfurimonas</taxon>
    </lineage>
</organism>
<dbReference type="STRING" id="929558.SMGD1_2792"/>
<keyword evidence="2" id="KW-1185">Reference proteome</keyword>
<evidence type="ECO:0000313" key="1">
    <source>
        <dbReference type="EMBL" id="EHP31314.1"/>
    </source>
</evidence>
<accession>B6BJR5</accession>
<name>B6BJR5_SULGG</name>
<gene>
    <name evidence="1" type="ORF">SMGD1_2792</name>
</gene>
<reference evidence="1 2" key="1">
    <citation type="journal article" date="2012" name="Proc. Natl. Acad. Sci. U.S.A.">
        <title>Genome and physiology of a model Epsilonproteobacterium responsible for sulfide detoxification in marine oxygen depletion zones.</title>
        <authorList>
            <person name="Grote J."/>
            <person name="Schott T."/>
            <person name="Bruckner C.G."/>
            <person name="Glockner F.O."/>
            <person name="Jost G."/>
            <person name="Teeling H."/>
            <person name="Labrenz M."/>
            <person name="Jurgens K."/>
        </authorList>
    </citation>
    <scope>NUCLEOTIDE SEQUENCE [LARGE SCALE GENOMIC DNA]</scope>
    <source>
        <strain evidence="1 2">GD1</strain>
    </source>
</reference>
<dbReference type="AlphaFoldDB" id="B6BJR5"/>
<dbReference type="PATRIC" id="fig|929558.5.peg.2782"/>
<evidence type="ECO:0000313" key="2">
    <source>
        <dbReference type="Proteomes" id="UP000006431"/>
    </source>
</evidence>
<comment type="caution">
    <text evidence="1">The sequence shown here is derived from an EMBL/GenBank/DDBJ whole genome shotgun (WGS) entry which is preliminary data.</text>
</comment>
<dbReference type="RefSeq" id="WP_008337103.1">
    <property type="nucleotide sequence ID" value="NZ_AFRZ01000001.1"/>
</dbReference>
<dbReference type="OrthoDB" id="5334934at2"/>
<dbReference type="Proteomes" id="UP000006431">
    <property type="component" value="Unassembled WGS sequence"/>
</dbReference>
<protein>
    <submittedName>
        <fullName evidence="1">Uncharacterized protein</fullName>
    </submittedName>
</protein>